<protein>
    <submittedName>
        <fullName evidence="2">Uncharacterized protein</fullName>
    </submittedName>
</protein>
<sequence>MKKIILTLTSISMLGVSFSPSVSAFTIQNSAETSDSQTIEMNEFDNDMYGRN</sequence>
<dbReference type="EMBL" id="NGKW01000006">
    <property type="protein sequence ID" value="OTN92868.1"/>
    <property type="molecule type" value="Genomic_DNA"/>
</dbReference>
<evidence type="ECO:0000256" key="1">
    <source>
        <dbReference type="SAM" id="SignalP"/>
    </source>
</evidence>
<evidence type="ECO:0000313" key="3">
    <source>
        <dbReference type="Proteomes" id="UP000194885"/>
    </source>
</evidence>
<comment type="caution">
    <text evidence="2">The sequence shown here is derived from an EMBL/GenBank/DDBJ whole genome shotgun (WGS) entry which is preliminary data.</text>
</comment>
<name>A0A242FN37_ENTFC</name>
<organism evidence="2 3">
    <name type="scientific">Enterococcus faecium</name>
    <name type="common">Streptococcus faecium</name>
    <dbReference type="NCBI Taxonomy" id="1352"/>
    <lineage>
        <taxon>Bacteria</taxon>
        <taxon>Bacillati</taxon>
        <taxon>Bacillota</taxon>
        <taxon>Bacilli</taxon>
        <taxon>Lactobacillales</taxon>
        <taxon>Enterococcaceae</taxon>
        <taxon>Enterococcus</taxon>
    </lineage>
</organism>
<feature type="chain" id="PRO_5011913125" evidence="1">
    <location>
        <begin position="25"/>
        <end position="52"/>
    </location>
</feature>
<dbReference type="Proteomes" id="UP000194885">
    <property type="component" value="Unassembled WGS sequence"/>
</dbReference>
<gene>
    <name evidence="2" type="ORF">A5810_002753</name>
</gene>
<feature type="signal peptide" evidence="1">
    <location>
        <begin position="1"/>
        <end position="24"/>
    </location>
</feature>
<accession>A0A242FN37</accession>
<evidence type="ECO:0000313" key="2">
    <source>
        <dbReference type="EMBL" id="OTN92868.1"/>
    </source>
</evidence>
<keyword evidence="1" id="KW-0732">Signal</keyword>
<proteinExistence type="predicted"/>
<dbReference type="AlphaFoldDB" id="A0A242FN37"/>
<reference evidence="2 3" key="1">
    <citation type="submission" date="2017-05" db="EMBL/GenBank/DDBJ databases">
        <title>The Genome Sequence of Enterococcus faecium 7H8_DIV0219.</title>
        <authorList>
            <consortium name="The Broad Institute Genomics Platform"/>
            <consortium name="The Broad Institute Genomic Center for Infectious Diseases"/>
            <person name="Earl A."/>
            <person name="Manson A."/>
            <person name="Schwartman J."/>
            <person name="Gilmore M."/>
            <person name="Abouelleil A."/>
            <person name="Cao P."/>
            <person name="Chapman S."/>
            <person name="Cusick C."/>
            <person name="Shea T."/>
            <person name="Young S."/>
            <person name="Neafsey D."/>
            <person name="Nusbaum C."/>
            <person name="Birren B."/>
        </authorList>
    </citation>
    <scope>NUCLEOTIDE SEQUENCE [LARGE SCALE GENOMIC DNA]</scope>
    <source>
        <strain evidence="2 3">7H8_DIV0219</strain>
    </source>
</reference>